<feature type="non-terminal residue" evidence="2">
    <location>
        <position position="1"/>
    </location>
</feature>
<feature type="compositionally biased region" description="Low complexity" evidence="1">
    <location>
        <begin position="151"/>
        <end position="163"/>
    </location>
</feature>
<feature type="region of interest" description="Disordered" evidence="1">
    <location>
        <begin position="230"/>
        <end position="318"/>
    </location>
</feature>
<dbReference type="AlphaFoldDB" id="F2E120"/>
<name>F2E120_HORVV</name>
<accession>F2E120</accession>
<organism evidence="2">
    <name type="scientific">Hordeum vulgare subsp. vulgare</name>
    <name type="common">Domesticated barley</name>
    <dbReference type="NCBI Taxonomy" id="112509"/>
    <lineage>
        <taxon>Eukaryota</taxon>
        <taxon>Viridiplantae</taxon>
        <taxon>Streptophyta</taxon>
        <taxon>Embryophyta</taxon>
        <taxon>Tracheophyta</taxon>
        <taxon>Spermatophyta</taxon>
        <taxon>Magnoliopsida</taxon>
        <taxon>Liliopsida</taxon>
        <taxon>Poales</taxon>
        <taxon>Poaceae</taxon>
        <taxon>BOP clade</taxon>
        <taxon>Pooideae</taxon>
        <taxon>Triticodae</taxon>
        <taxon>Triticeae</taxon>
        <taxon>Hordeinae</taxon>
        <taxon>Hordeum</taxon>
    </lineage>
</organism>
<feature type="compositionally biased region" description="Low complexity" evidence="1">
    <location>
        <begin position="120"/>
        <end position="136"/>
    </location>
</feature>
<protein>
    <submittedName>
        <fullName evidence="2">Predicted protein</fullName>
    </submittedName>
</protein>
<dbReference type="EMBL" id="AK369841">
    <property type="protein sequence ID" value="BAK01042.1"/>
    <property type="molecule type" value="mRNA"/>
</dbReference>
<sequence length="330" mass="35000">GWSSRHGARHEVAQEGAHRRQEGREQGPEHRGAADREEEVELRQGEEQRRRRQPEAFRHRRRRRRALPVEAVRLRRGGRGRLDPEGLQRLPGQEGSPRSEIAGEAASPGARLPGEEAGGHDAAPAAGAHEAAGLLARPQEPLVPEVHRAGAEGVAAGGAPPAAVGGGCRGRRVRPQPSDRGDGHVPAALPVVPDRWPVRGRPAGAAAVVAARLLVQAAVAPAAAGAGAAAAQDDPEHAPPPGRRAQRLAGERPAVVRRRGRAGVEQPAVHGGHGLLRGEGAVPERAGSRKAAPQSQDSFSFKSSEATSRVEDYSEMSDEVTRDYYLDQLW</sequence>
<evidence type="ECO:0000256" key="1">
    <source>
        <dbReference type="SAM" id="MobiDB-lite"/>
    </source>
</evidence>
<evidence type="ECO:0000313" key="2">
    <source>
        <dbReference type="EMBL" id="BAK01042.1"/>
    </source>
</evidence>
<feature type="region of interest" description="Disordered" evidence="1">
    <location>
        <begin position="1"/>
        <end position="199"/>
    </location>
</feature>
<reference evidence="2" key="1">
    <citation type="journal article" date="2011" name="Plant Physiol.">
        <title>Comprehensive sequence analysis of 24,783 barley full-length cDNAs derived from 12 clone libraries.</title>
        <authorList>
            <person name="Matsumoto T."/>
            <person name="Tanaka T."/>
            <person name="Sakai H."/>
            <person name="Amano N."/>
            <person name="Kanamori H."/>
            <person name="Kurita K."/>
            <person name="Kikuta A."/>
            <person name="Kamiya K."/>
            <person name="Yamamoto M."/>
            <person name="Ikawa H."/>
            <person name="Fujii N."/>
            <person name="Hori K."/>
            <person name="Itoh T."/>
            <person name="Sato K."/>
        </authorList>
    </citation>
    <scope>NUCLEOTIDE SEQUENCE</scope>
    <source>
        <tissue evidence="2">Shoot and root</tissue>
    </source>
</reference>
<proteinExistence type="evidence at transcript level"/>
<feature type="compositionally biased region" description="Basic and acidic residues" evidence="1">
    <location>
        <begin position="9"/>
        <end position="57"/>
    </location>
</feature>
<feature type="compositionally biased region" description="Polar residues" evidence="1">
    <location>
        <begin position="293"/>
        <end position="307"/>
    </location>
</feature>